<dbReference type="Proteomes" id="UP000223759">
    <property type="component" value="Unassembled WGS sequence"/>
</dbReference>
<dbReference type="InterPro" id="IPR050298">
    <property type="entry name" value="Gram-neg_bact_OMP"/>
</dbReference>
<dbReference type="PANTHER" id="PTHR34501">
    <property type="entry name" value="PROTEIN YDDL-RELATED"/>
    <property type="match status" value="1"/>
</dbReference>
<keyword evidence="6 11" id="KW-0732">Signal</keyword>
<evidence type="ECO:0000256" key="1">
    <source>
        <dbReference type="ARBA" id="ARBA00004571"/>
    </source>
</evidence>
<dbReference type="GO" id="GO:0015288">
    <property type="term" value="F:porin activity"/>
    <property type="evidence" value="ECO:0007669"/>
    <property type="project" value="UniProtKB-KW"/>
</dbReference>
<keyword evidence="4" id="KW-1134">Transmembrane beta strand</keyword>
<proteinExistence type="predicted"/>
<dbReference type="GO" id="GO:0046930">
    <property type="term" value="C:pore complex"/>
    <property type="evidence" value="ECO:0007669"/>
    <property type="project" value="UniProtKB-KW"/>
</dbReference>
<gene>
    <name evidence="13" type="ORF">SAMN05216526_1549</name>
</gene>
<dbReference type="InterPro" id="IPR033900">
    <property type="entry name" value="Gram_neg_porin_domain"/>
</dbReference>
<dbReference type="EMBL" id="FTPK01000003">
    <property type="protein sequence ID" value="SIT72001.1"/>
    <property type="molecule type" value="Genomic_DNA"/>
</dbReference>
<dbReference type="PRINTS" id="PR00184">
    <property type="entry name" value="NEISSPPORIN"/>
</dbReference>
<feature type="chain" id="PRO_5012255452" evidence="11">
    <location>
        <begin position="22"/>
        <end position="345"/>
    </location>
</feature>
<evidence type="ECO:0000256" key="7">
    <source>
        <dbReference type="ARBA" id="ARBA00023065"/>
    </source>
</evidence>
<feature type="signal peptide" evidence="11">
    <location>
        <begin position="1"/>
        <end position="21"/>
    </location>
</feature>
<keyword evidence="5" id="KW-0812">Transmembrane</keyword>
<reference evidence="13 14" key="1">
    <citation type="submission" date="2017-01" db="EMBL/GenBank/DDBJ databases">
        <authorList>
            <person name="Mah S.A."/>
            <person name="Swanson W.J."/>
            <person name="Moy G.W."/>
            <person name="Vacquier V.D."/>
        </authorList>
    </citation>
    <scope>NUCLEOTIDE SEQUENCE [LARGE SCALE GENOMIC DNA]</scope>
    <source>
        <strain evidence="13 14">M9</strain>
    </source>
</reference>
<dbReference type="OrthoDB" id="8173690at2"/>
<dbReference type="CDD" id="cd00342">
    <property type="entry name" value="gram_neg_porins"/>
    <property type="match status" value="1"/>
</dbReference>
<evidence type="ECO:0000256" key="2">
    <source>
        <dbReference type="ARBA" id="ARBA00011233"/>
    </source>
</evidence>
<evidence type="ECO:0000256" key="4">
    <source>
        <dbReference type="ARBA" id="ARBA00022452"/>
    </source>
</evidence>
<dbReference type="GO" id="GO:0009279">
    <property type="term" value="C:cell outer membrane"/>
    <property type="evidence" value="ECO:0007669"/>
    <property type="project" value="UniProtKB-SubCell"/>
</dbReference>
<keyword evidence="8" id="KW-0626">Porin</keyword>
<evidence type="ECO:0000256" key="5">
    <source>
        <dbReference type="ARBA" id="ARBA00022692"/>
    </source>
</evidence>
<dbReference type="AlphaFoldDB" id="A0A1R3W7B6"/>
<name>A0A1R3W7B6_9GAMM</name>
<evidence type="ECO:0000256" key="3">
    <source>
        <dbReference type="ARBA" id="ARBA00022448"/>
    </source>
</evidence>
<dbReference type="GO" id="GO:0006811">
    <property type="term" value="P:monoatomic ion transport"/>
    <property type="evidence" value="ECO:0007669"/>
    <property type="project" value="UniProtKB-KW"/>
</dbReference>
<evidence type="ECO:0000256" key="11">
    <source>
        <dbReference type="SAM" id="SignalP"/>
    </source>
</evidence>
<comment type="subunit">
    <text evidence="2">Homotrimer.</text>
</comment>
<evidence type="ECO:0000256" key="9">
    <source>
        <dbReference type="ARBA" id="ARBA00023136"/>
    </source>
</evidence>
<organism evidence="13 14">
    <name type="scientific">Ectothiorhodosinus mongolicus</name>
    <dbReference type="NCBI Taxonomy" id="233100"/>
    <lineage>
        <taxon>Bacteria</taxon>
        <taxon>Pseudomonadati</taxon>
        <taxon>Pseudomonadota</taxon>
        <taxon>Gammaproteobacteria</taxon>
        <taxon>Chromatiales</taxon>
        <taxon>Ectothiorhodospiraceae</taxon>
        <taxon>Ectothiorhodosinus</taxon>
    </lineage>
</organism>
<evidence type="ECO:0000256" key="8">
    <source>
        <dbReference type="ARBA" id="ARBA00023114"/>
    </source>
</evidence>
<evidence type="ECO:0000313" key="13">
    <source>
        <dbReference type="EMBL" id="SIT72001.1"/>
    </source>
</evidence>
<dbReference type="Gene3D" id="2.40.160.10">
    <property type="entry name" value="Porin"/>
    <property type="match status" value="1"/>
</dbReference>
<keyword evidence="14" id="KW-1185">Reference proteome</keyword>
<protein>
    <submittedName>
        <fullName evidence="13">Outer membrane protein (Porin)</fullName>
    </submittedName>
</protein>
<dbReference type="SUPFAM" id="SSF56935">
    <property type="entry name" value="Porins"/>
    <property type="match status" value="1"/>
</dbReference>
<evidence type="ECO:0000256" key="6">
    <source>
        <dbReference type="ARBA" id="ARBA00022729"/>
    </source>
</evidence>
<dbReference type="RefSeq" id="WP_076755976.1">
    <property type="nucleotide sequence ID" value="NZ_CP023018.1"/>
</dbReference>
<keyword evidence="7" id="KW-0406">Ion transport</keyword>
<feature type="domain" description="Porin" evidence="12">
    <location>
        <begin position="9"/>
        <end position="308"/>
    </location>
</feature>
<dbReference type="STRING" id="233100.SAMN05216526_1549"/>
<keyword evidence="10" id="KW-0998">Cell outer membrane</keyword>
<dbReference type="PANTHER" id="PTHR34501:SF9">
    <property type="entry name" value="MAJOR OUTER MEMBRANE PROTEIN P.IA"/>
    <property type="match status" value="1"/>
</dbReference>
<keyword evidence="9" id="KW-0472">Membrane</keyword>
<accession>A0A1R3W7B6</accession>
<comment type="subcellular location">
    <subcellularLocation>
        <location evidence="1">Cell outer membrane</location>
        <topology evidence="1">Multi-pass membrane protein</topology>
    </subcellularLocation>
</comment>
<sequence length="345" mass="36551">MKKTVLAFAVAAAMGVPAVAAADTTLYGRFNVSLDHVDDGANKETLMTNNSTRWGIRGSEDLGGGLKGVFQIESAVGFAGNSSTDVGGRNTYVGLGGDFGEVRLGRHDTAYKLSTLRMNFFADTNGDMYNVFGTVGGGATTGETGFYDRQDNTIFYQSPNINGFSAMATYSMDSSVASNEISSDGKKVLSLAGTYAQGPMVLMAAYQKKDEAFGAGEDGVAWKIGGTYVIDDVTLTAGYENIDNDTNSRGAFHLGARYSLGQTYLMASYTQANDLVSDDGAKMYALGAGYNLSRRTGVYAVYAQLKNDSVDGLYNMNKTGSGNGFNIASGEDTAKSFQVGVWHNF</sequence>
<evidence type="ECO:0000313" key="14">
    <source>
        <dbReference type="Proteomes" id="UP000223759"/>
    </source>
</evidence>
<evidence type="ECO:0000256" key="10">
    <source>
        <dbReference type="ARBA" id="ARBA00023237"/>
    </source>
</evidence>
<evidence type="ECO:0000259" key="12">
    <source>
        <dbReference type="Pfam" id="PF13609"/>
    </source>
</evidence>
<keyword evidence="3" id="KW-0813">Transport</keyword>
<dbReference type="InterPro" id="IPR002299">
    <property type="entry name" value="Porin_Neis"/>
</dbReference>
<dbReference type="Pfam" id="PF13609">
    <property type="entry name" value="Porin_4"/>
    <property type="match status" value="1"/>
</dbReference>
<dbReference type="InterPro" id="IPR023614">
    <property type="entry name" value="Porin_dom_sf"/>
</dbReference>